<dbReference type="Proteomes" id="UP001392437">
    <property type="component" value="Unassembled WGS sequence"/>
</dbReference>
<dbReference type="AlphaFoldDB" id="A0AAW0QLQ7"/>
<evidence type="ECO:0000313" key="2">
    <source>
        <dbReference type="EMBL" id="KAK8106354.1"/>
    </source>
</evidence>
<keyword evidence="3" id="KW-1185">Reference proteome</keyword>
<comment type="caution">
    <text evidence="2">The sequence shown here is derived from an EMBL/GenBank/DDBJ whole genome shotgun (WGS) entry which is preliminary data.</text>
</comment>
<evidence type="ECO:0000313" key="3">
    <source>
        <dbReference type="Proteomes" id="UP001392437"/>
    </source>
</evidence>
<reference evidence="2 3" key="1">
    <citation type="submission" date="2023-01" db="EMBL/GenBank/DDBJ databases">
        <title>Analysis of 21 Apiospora genomes using comparative genomics revels a genus with tremendous synthesis potential of carbohydrate active enzymes and secondary metabolites.</title>
        <authorList>
            <person name="Sorensen T."/>
        </authorList>
    </citation>
    <scope>NUCLEOTIDE SEQUENCE [LARGE SCALE GENOMIC DNA]</scope>
    <source>
        <strain evidence="2 3">CBS 117206</strain>
    </source>
</reference>
<proteinExistence type="predicted"/>
<evidence type="ECO:0000259" key="1">
    <source>
        <dbReference type="Pfam" id="PF06985"/>
    </source>
</evidence>
<dbReference type="InterPro" id="IPR010730">
    <property type="entry name" value="HET"/>
</dbReference>
<dbReference type="PANTHER" id="PTHR33112:SF10">
    <property type="entry name" value="TOL"/>
    <property type="match status" value="1"/>
</dbReference>
<dbReference type="Pfam" id="PF06985">
    <property type="entry name" value="HET"/>
    <property type="match status" value="1"/>
</dbReference>
<name>A0AAW0QLQ7_9PEZI</name>
<dbReference type="EMBL" id="JAQQWP010000008">
    <property type="protein sequence ID" value="KAK8106354.1"/>
    <property type="molecule type" value="Genomic_DNA"/>
</dbReference>
<sequence>MSTTINSDPTLAKPRSCRCNALTVAALCQEEPVLIADDLAVLEESANRGDGPCQFCRVCLAAMTKQYGEKQVRKWVDHSIEMRKRGDSFYRVTAVGNFNFLKEVPSVDGLLPKSRESSHWKLDIPNSLGILAGSVMSPLSVFALPHSKGASYIEERCSTIESDPDQKARQELTERWTHECSTSHDLCASLSSERTGMPTRVIDLADGPSPRLVNTSGRQGKYMALSYCWGPQSDDLLMLTHETMSILLDAGIKESRFAQTHQDAFEVARSVGIRYVWIDALCIIQRDGEDWEHESKRMAQVYGNAFLTLVAGSSSDSRAGFLKDRSSAVKPCPLPLDSSNSEPFLYALPPRPSTEGPTRTRGWCFQESMLSRRTLIFGTDLIMFQCPTGERLEHTENRPMDGVMLGDVKAASSFRPEIQLLGKTSEEQQQIVLEHWYIMLRHFTSRSLSNPHDVFASLSSLAQSVAPYLGQSRYLAGIWEVDMVRGLLWRPSFRESEPTALTRPSPTAFAPPPVVRAPSWSWAAVEGAIDHLDYEPFYMPGMTVTSSGAPVGARIKQSVFATRPDFVRVSPAVQSPSLWSDDTCCGPDVLHMPACELRIRGFLTMAAVSDQQVNLRKWRPQVDWQPPEHRAPTNMFNGKRFVFEPQLMIYQHGRYLLGGENQDRSFAVGLFDVKDEECRGVWCLQLTEVEGLLLSEVRSGGGENKDVRRFRRLGLFWIENADLFGPEKVEICLV</sequence>
<accession>A0AAW0QLQ7</accession>
<gene>
    <name evidence="2" type="ORF">PG999_009713</name>
</gene>
<protein>
    <recommendedName>
        <fullName evidence="1">Heterokaryon incompatibility domain-containing protein</fullName>
    </recommendedName>
</protein>
<feature type="domain" description="Heterokaryon incompatibility" evidence="1">
    <location>
        <begin position="222"/>
        <end position="367"/>
    </location>
</feature>
<dbReference type="PANTHER" id="PTHR33112">
    <property type="entry name" value="DOMAIN PROTEIN, PUTATIVE-RELATED"/>
    <property type="match status" value="1"/>
</dbReference>
<organism evidence="2 3">
    <name type="scientific">Apiospora kogelbergensis</name>
    <dbReference type="NCBI Taxonomy" id="1337665"/>
    <lineage>
        <taxon>Eukaryota</taxon>
        <taxon>Fungi</taxon>
        <taxon>Dikarya</taxon>
        <taxon>Ascomycota</taxon>
        <taxon>Pezizomycotina</taxon>
        <taxon>Sordariomycetes</taxon>
        <taxon>Xylariomycetidae</taxon>
        <taxon>Amphisphaeriales</taxon>
        <taxon>Apiosporaceae</taxon>
        <taxon>Apiospora</taxon>
    </lineage>
</organism>